<sequence length="159" mass="16950">MSLVGIVIAVVFFTAGIIGTIMPVLPGAPLIWLGMLIYGIFVKFNNMSWLFFAGQGLVVALVFLIDYLAGVWGVKRYGGSKAAVWGSVIGGILGILLLGPFGLIFGPFIGAVAGELYRKSDLNKAFQVGIGTLIGFLGGTILKLAVEVLMIIWFFTVIY</sequence>
<feature type="transmembrane region" description="Helical" evidence="1">
    <location>
        <begin position="84"/>
        <end position="113"/>
    </location>
</feature>
<feature type="transmembrane region" description="Helical" evidence="1">
    <location>
        <begin position="125"/>
        <end position="155"/>
    </location>
</feature>
<evidence type="ECO:0000313" key="3">
    <source>
        <dbReference type="Proteomes" id="UP001154312"/>
    </source>
</evidence>
<comment type="caution">
    <text evidence="2">The sequence shown here is derived from an EMBL/GenBank/DDBJ whole genome shotgun (WGS) entry which is preliminary data.</text>
</comment>
<dbReference type="InterPro" id="IPR007403">
    <property type="entry name" value="DUF456"/>
</dbReference>
<keyword evidence="3" id="KW-1185">Reference proteome</keyword>
<evidence type="ECO:0000256" key="1">
    <source>
        <dbReference type="SAM" id="Phobius"/>
    </source>
</evidence>
<name>A0A9X4H729_9FIRM</name>
<proteinExistence type="predicted"/>
<evidence type="ECO:0000313" key="2">
    <source>
        <dbReference type="EMBL" id="MDF9407339.1"/>
    </source>
</evidence>
<dbReference type="RefSeq" id="WP_277442555.1">
    <property type="nucleotide sequence ID" value="NZ_JAKOAV010000003.1"/>
</dbReference>
<keyword evidence="1" id="KW-0812">Transmembrane</keyword>
<dbReference type="EMBL" id="JAKOAV010000003">
    <property type="protein sequence ID" value="MDF9407339.1"/>
    <property type="molecule type" value="Genomic_DNA"/>
</dbReference>
<feature type="transmembrane region" description="Helical" evidence="1">
    <location>
        <begin position="6"/>
        <end position="37"/>
    </location>
</feature>
<keyword evidence="1" id="KW-1133">Transmembrane helix</keyword>
<feature type="transmembrane region" description="Helical" evidence="1">
    <location>
        <begin position="49"/>
        <end position="72"/>
    </location>
</feature>
<dbReference type="AlphaFoldDB" id="A0A9X4H729"/>
<keyword evidence="1" id="KW-0472">Membrane</keyword>
<dbReference type="PANTHER" id="PTHR39165:SF1">
    <property type="entry name" value="DUF456 DOMAIN-CONTAINING PROTEIN"/>
    <property type="match status" value="1"/>
</dbReference>
<accession>A0A9X4H729</accession>
<gene>
    <name evidence="2" type="ORF">L7E55_03030</name>
</gene>
<protein>
    <submittedName>
        <fullName evidence="2">DUF456 domain-containing protein</fullName>
    </submittedName>
</protein>
<dbReference type="PANTHER" id="PTHR39165">
    <property type="entry name" value="IG HYPOTHETICAL 17883"/>
    <property type="match status" value="1"/>
</dbReference>
<dbReference type="Pfam" id="PF04306">
    <property type="entry name" value="DUF456"/>
    <property type="match status" value="1"/>
</dbReference>
<reference evidence="2" key="1">
    <citation type="submission" date="2022-02" db="EMBL/GenBank/DDBJ databases">
        <authorList>
            <person name="Leng L."/>
        </authorList>
    </citation>
    <scope>NUCLEOTIDE SEQUENCE</scope>
    <source>
        <strain evidence="2">JI</strain>
    </source>
</reference>
<organism evidence="2 3">
    <name type="scientific">Pelotomaculum isophthalicicum JI</name>
    <dbReference type="NCBI Taxonomy" id="947010"/>
    <lineage>
        <taxon>Bacteria</taxon>
        <taxon>Bacillati</taxon>
        <taxon>Bacillota</taxon>
        <taxon>Clostridia</taxon>
        <taxon>Eubacteriales</taxon>
        <taxon>Desulfotomaculaceae</taxon>
        <taxon>Pelotomaculum</taxon>
    </lineage>
</organism>
<dbReference type="Proteomes" id="UP001154312">
    <property type="component" value="Unassembled WGS sequence"/>
</dbReference>